<dbReference type="EMBL" id="QKUF01000015">
    <property type="protein sequence ID" value="PZW26350.1"/>
    <property type="molecule type" value="Genomic_DNA"/>
</dbReference>
<proteinExistence type="predicted"/>
<feature type="transmembrane region" description="Helical" evidence="1">
    <location>
        <begin position="12"/>
        <end position="37"/>
    </location>
</feature>
<feature type="transmembrane region" description="Helical" evidence="1">
    <location>
        <begin position="57"/>
        <end position="83"/>
    </location>
</feature>
<reference evidence="2 3" key="1">
    <citation type="submission" date="2018-06" db="EMBL/GenBank/DDBJ databases">
        <title>Genomic Encyclopedia of Archaeal and Bacterial Type Strains, Phase II (KMG-II): from individual species to whole genera.</title>
        <authorList>
            <person name="Goeker M."/>
        </authorList>
    </citation>
    <scope>NUCLEOTIDE SEQUENCE [LARGE SCALE GENOMIC DNA]</scope>
    <source>
        <strain evidence="2 3">ATCC BAA-1881</strain>
    </source>
</reference>
<accession>A0A326UG60</accession>
<protein>
    <submittedName>
        <fullName evidence="2">Uncharacterized protein</fullName>
    </submittedName>
</protein>
<comment type="caution">
    <text evidence="2">The sequence shown here is derived from an EMBL/GenBank/DDBJ whole genome shotgun (WGS) entry which is preliminary data.</text>
</comment>
<name>A0A326UG60_THEHA</name>
<feature type="transmembrane region" description="Helical" evidence="1">
    <location>
        <begin position="95"/>
        <end position="113"/>
    </location>
</feature>
<sequence>MSIQKFLGNGLLLLGSLVSIIVFVLPTGSIIANLQMLTSFAELIQRSSQVGLPQSPTAMTVVLVSSLEVGIAVILFVLAVVQLLRQRSKKTGRSVILPFIGIGLCVVAFAALYKDVDNAHQALPVHGAPIFGLWGYGLGIALALSGSIVEAVQSFRAYGSDDTPLSSSRKG</sequence>
<keyword evidence="1" id="KW-1133">Transmembrane helix</keyword>
<evidence type="ECO:0000313" key="2">
    <source>
        <dbReference type="EMBL" id="PZW26350.1"/>
    </source>
</evidence>
<keyword evidence="1" id="KW-0472">Membrane</keyword>
<dbReference type="Proteomes" id="UP000248806">
    <property type="component" value="Unassembled WGS sequence"/>
</dbReference>
<keyword evidence="1" id="KW-0812">Transmembrane</keyword>
<dbReference type="RefSeq" id="WP_111324273.1">
    <property type="nucleotide sequence ID" value="NZ_BIFX01000001.1"/>
</dbReference>
<dbReference type="AlphaFoldDB" id="A0A326UG60"/>
<evidence type="ECO:0000256" key="1">
    <source>
        <dbReference type="SAM" id="Phobius"/>
    </source>
</evidence>
<feature type="transmembrane region" description="Helical" evidence="1">
    <location>
        <begin position="133"/>
        <end position="152"/>
    </location>
</feature>
<organism evidence="2 3">
    <name type="scientific">Thermosporothrix hazakensis</name>
    <dbReference type="NCBI Taxonomy" id="644383"/>
    <lineage>
        <taxon>Bacteria</taxon>
        <taxon>Bacillati</taxon>
        <taxon>Chloroflexota</taxon>
        <taxon>Ktedonobacteria</taxon>
        <taxon>Ktedonobacterales</taxon>
        <taxon>Thermosporotrichaceae</taxon>
        <taxon>Thermosporothrix</taxon>
    </lineage>
</organism>
<keyword evidence="3" id="KW-1185">Reference proteome</keyword>
<evidence type="ECO:0000313" key="3">
    <source>
        <dbReference type="Proteomes" id="UP000248806"/>
    </source>
</evidence>
<gene>
    <name evidence="2" type="ORF">EI42_03930</name>
</gene>